<accession>A0A846RSC0</accession>
<dbReference type="EMBL" id="JAATJL010000001">
    <property type="protein sequence ID" value="NJC21211.1"/>
    <property type="molecule type" value="Genomic_DNA"/>
</dbReference>
<reference evidence="1 2" key="1">
    <citation type="submission" date="2020-03" db="EMBL/GenBank/DDBJ databases">
        <title>Sequencing the genomes of 1000 actinobacteria strains.</title>
        <authorList>
            <person name="Klenk H.-P."/>
        </authorList>
    </citation>
    <scope>NUCLEOTIDE SEQUENCE [LARGE SCALE GENOMIC DNA]</scope>
    <source>
        <strain evidence="1 2">DSM 16403</strain>
    </source>
</reference>
<dbReference type="Proteomes" id="UP000547458">
    <property type="component" value="Unassembled WGS sequence"/>
</dbReference>
<protein>
    <submittedName>
        <fullName evidence="1">Uncharacterized protein</fullName>
    </submittedName>
</protein>
<keyword evidence="2" id="KW-1185">Reference proteome</keyword>
<sequence>MESVERWAAILDELEAAALAAGTVAPSSSGLDWSAPATFGPIPFGLIGRARYVRELQVEAENRLRASLTSARAQADLLGAVNAAAGRTGSAKRSAYLDVSA</sequence>
<proteinExistence type="predicted"/>
<dbReference type="RefSeq" id="WP_167990675.1">
    <property type="nucleotide sequence ID" value="NZ_JAATJL010000001.1"/>
</dbReference>
<name>A0A846RSC0_9MICC</name>
<evidence type="ECO:0000313" key="2">
    <source>
        <dbReference type="Proteomes" id="UP000547458"/>
    </source>
</evidence>
<dbReference type="AlphaFoldDB" id="A0A846RSC0"/>
<comment type="caution">
    <text evidence="1">The sequence shown here is derived from an EMBL/GenBank/DDBJ whole genome shotgun (WGS) entry which is preliminary data.</text>
</comment>
<organism evidence="1 2">
    <name type="scientific">Arthrobacter pigmenti</name>
    <dbReference type="NCBI Taxonomy" id="271432"/>
    <lineage>
        <taxon>Bacteria</taxon>
        <taxon>Bacillati</taxon>
        <taxon>Actinomycetota</taxon>
        <taxon>Actinomycetes</taxon>
        <taxon>Micrococcales</taxon>
        <taxon>Micrococcaceae</taxon>
        <taxon>Arthrobacter</taxon>
    </lineage>
</organism>
<gene>
    <name evidence="1" type="ORF">BJ994_000287</name>
</gene>
<evidence type="ECO:0000313" key="1">
    <source>
        <dbReference type="EMBL" id="NJC21211.1"/>
    </source>
</evidence>